<keyword evidence="1" id="KW-0812">Transmembrane</keyword>
<name>A0A454D060_VIBHA</name>
<sequence length="49" mass="5459">MQVFVELSDYGSPKAYKPNTISPQFICCTYTTICGAILLLTNNRIQSKS</sequence>
<comment type="caution">
    <text evidence="2">The sequence shown here is derived from an EMBL/GenBank/DDBJ whole genome shotgun (WGS) entry which is preliminary data.</text>
</comment>
<organism evidence="2 3">
    <name type="scientific">Vibrio harveyi</name>
    <name type="common">Beneckea harveyi</name>
    <dbReference type="NCBI Taxonomy" id="669"/>
    <lineage>
        <taxon>Bacteria</taxon>
        <taxon>Pseudomonadati</taxon>
        <taxon>Pseudomonadota</taxon>
        <taxon>Gammaproteobacteria</taxon>
        <taxon>Vibrionales</taxon>
        <taxon>Vibrionaceae</taxon>
        <taxon>Vibrio</taxon>
    </lineage>
</organism>
<keyword evidence="1" id="KW-1133">Transmembrane helix</keyword>
<evidence type="ECO:0000256" key="1">
    <source>
        <dbReference type="SAM" id="Phobius"/>
    </source>
</evidence>
<feature type="transmembrane region" description="Helical" evidence="1">
    <location>
        <begin position="20"/>
        <end position="40"/>
    </location>
</feature>
<proteinExistence type="predicted"/>
<evidence type="ECO:0000313" key="3">
    <source>
        <dbReference type="Proteomes" id="UP000008367"/>
    </source>
</evidence>
<dbReference type="AlphaFoldDB" id="A0A454D060"/>
<dbReference type="Proteomes" id="UP000008367">
    <property type="component" value="Unassembled WGS sequence"/>
</dbReference>
<reference evidence="2 3" key="1">
    <citation type="submission" date="2012-10" db="EMBL/GenBank/DDBJ databases">
        <title>Genome sequence of Vibrio Cholerae HENC-02.</title>
        <authorList>
            <person name="Eppinger M."/>
            <person name="Hasan N.A."/>
            <person name="Sengamalay N."/>
            <person name="Hine E."/>
            <person name="Su Q."/>
            <person name="Daugherty S.C."/>
            <person name="Young S."/>
            <person name="Sadzewicz L."/>
            <person name="Tallon L."/>
            <person name="Cebula T.A."/>
            <person name="Ravel J."/>
            <person name="Colwell R.R."/>
        </authorList>
    </citation>
    <scope>NUCLEOTIDE SEQUENCE [LARGE SCALE GENOMIC DNA]</scope>
    <source>
        <strain evidence="2 3">HENC-02</strain>
    </source>
</reference>
<protein>
    <submittedName>
        <fullName evidence="2">Uncharacterized protein</fullName>
    </submittedName>
</protein>
<dbReference type="EMBL" id="AJSR01000922">
    <property type="protein sequence ID" value="EKM32033.1"/>
    <property type="molecule type" value="Genomic_DNA"/>
</dbReference>
<accession>A0A454D060</accession>
<gene>
    <name evidence="2" type="ORF">VCHENC02_2378</name>
</gene>
<evidence type="ECO:0000313" key="2">
    <source>
        <dbReference type="EMBL" id="EKM32033.1"/>
    </source>
</evidence>
<keyword evidence="1" id="KW-0472">Membrane</keyword>